<reference evidence="2 3" key="2">
    <citation type="submission" date="2018-06" db="EMBL/GenBank/DDBJ databases">
        <title>Comparative genomics of rhizobia nodulating Arachis hypogaea in China.</title>
        <authorList>
            <person name="Li Y."/>
        </authorList>
    </citation>
    <scope>NUCLEOTIDE SEQUENCE [LARGE SCALE GENOMIC DNA]</scope>
    <source>
        <strain evidence="2 3">CCBAU 51658</strain>
    </source>
</reference>
<protein>
    <submittedName>
        <fullName evidence="1">Uncharacterized protein</fullName>
    </submittedName>
</protein>
<proteinExistence type="predicted"/>
<reference evidence="1" key="1">
    <citation type="journal article" date="2014" name="Int. J. Syst. Evol. Microbiol.">
        <title>Complete genome sequence of Corynebacterium casei LMG S-19264T (=DSM 44701T), isolated from a smear-ripened cheese.</title>
        <authorList>
            <consortium name="US DOE Joint Genome Institute (JGI-PGF)"/>
            <person name="Walter F."/>
            <person name="Albersmeier A."/>
            <person name="Kalinowski J."/>
            <person name="Ruckert C."/>
        </authorList>
    </citation>
    <scope>NUCLEOTIDE SEQUENCE</scope>
    <source>
        <strain evidence="1">CGMCC 1.15034</strain>
    </source>
</reference>
<dbReference type="AlphaFoldDB" id="A0A410V733"/>
<gene>
    <name evidence="1" type="ORF">GCM10010987_26180</name>
    <name evidence="2" type="ORF">XH86_18600</name>
</gene>
<dbReference type="Proteomes" id="UP000625079">
    <property type="component" value="Unassembled WGS sequence"/>
</dbReference>
<accession>A0A410V733</accession>
<organism evidence="1 4">
    <name type="scientific">Bradyrhizobium guangdongense</name>
    <dbReference type="NCBI Taxonomy" id="1325090"/>
    <lineage>
        <taxon>Bacteria</taxon>
        <taxon>Pseudomonadati</taxon>
        <taxon>Pseudomonadota</taxon>
        <taxon>Alphaproteobacteria</taxon>
        <taxon>Hyphomicrobiales</taxon>
        <taxon>Nitrobacteraceae</taxon>
        <taxon>Bradyrhizobium</taxon>
    </lineage>
</organism>
<evidence type="ECO:0000313" key="2">
    <source>
        <dbReference type="EMBL" id="QOZ60506.1"/>
    </source>
</evidence>
<evidence type="ECO:0000313" key="4">
    <source>
        <dbReference type="Proteomes" id="UP000625079"/>
    </source>
</evidence>
<dbReference type="Proteomes" id="UP000593880">
    <property type="component" value="Chromosome"/>
</dbReference>
<keyword evidence="3" id="KW-1185">Reference proteome</keyword>
<evidence type="ECO:0000313" key="3">
    <source>
        <dbReference type="Proteomes" id="UP000593880"/>
    </source>
</evidence>
<reference evidence="1" key="3">
    <citation type="submission" date="2022-12" db="EMBL/GenBank/DDBJ databases">
        <authorList>
            <person name="Sun Q."/>
            <person name="Zhou Y."/>
        </authorList>
    </citation>
    <scope>NUCLEOTIDE SEQUENCE</scope>
    <source>
        <strain evidence="1">CGMCC 1.15034</strain>
    </source>
</reference>
<sequence>MGDRETSAILGLKRELKAARGRARDLAVQNESWRAVAQTLRKLAGIDDSQFANVLKSESLTE</sequence>
<name>A0A410V733_9BRAD</name>
<dbReference type="EMBL" id="BMHC01000004">
    <property type="protein sequence ID" value="GGI23797.1"/>
    <property type="molecule type" value="Genomic_DNA"/>
</dbReference>
<evidence type="ECO:0000313" key="1">
    <source>
        <dbReference type="EMBL" id="GGI23797.1"/>
    </source>
</evidence>
<dbReference type="EMBL" id="CP030057">
    <property type="protein sequence ID" value="QOZ60506.1"/>
    <property type="molecule type" value="Genomic_DNA"/>
</dbReference>